<evidence type="ECO:0000256" key="2">
    <source>
        <dbReference type="ARBA" id="ARBA00023015"/>
    </source>
</evidence>
<dbReference type="PANTHER" id="PTHR30146">
    <property type="entry name" value="LACI-RELATED TRANSCRIPTIONAL REPRESSOR"/>
    <property type="match status" value="1"/>
</dbReference>
<comment type="caution">
    <text evidence="6">The sequence shown here is derived from an EMBL/GenBank/DDBJ whole genome shotgun (WGS) entry which is preliminary data.</text>
</comment>
<reference evidence="6 7" key="1">
    <citation type="submission" date="2019-08" db="EMBL/GenBank/DDBJ databases">
        <title>In-depth cultivation of the pig gut microbiome towards novel bacterial diversity and tailored functional studies.</title>
        <authorList>
            <person name="Wylensek D."/>
            <person name="Hitch T.C.A."/>
            <person name="Clavel T."/>
        </authorList>
    </citation>
    <scope>NUCLEOTIDE SEQUENCE [LARGE SCALE GENOMIC DNA]</scope>
    <source>
        <strain evidence="6 7">Oil+RF-744-WCA-WT-11</strain>
    </source>
</reference>
<dbReference type="AlphaFoldDB" id="A0A6L5X0Z4"/>
<dbReference type="InterPro" id="IPR028082">
    <property type="entry name" value="Peripla_BP_I"/>
</dbReference>
<feature type="domain" description="HTH lacI-type" evidence="5">
    <location>
        <begin position="8"/>
        <end position="62"/>
    </location>
</feature>
<dbReference type="InterPro" id="IPR000843">
    <property type="entry name" value="HTH_LacI"/>
</dbReference>
<keyword evidence="1" id="KW-0678">Repressor</keyword>
<dbReference type="SMART" id="SM00354">
    <property type="entry name" value="HTH_LACI"/>
    <property type="match status" value="1"/>
</dbReference>
<dbReference type="PROSITE" id="PS50932">
    <property type="entry name" value="HTH_LACI_2"/>
    <property type="match status" value="1"/>
</dbReference>
<organism evidence="6 7">
    <name type="scientific">Porcincola intestinalis</name>
    <dbReference type="NCBI Taxonomy" id="2606632"/>
    <lineage>
        <taxon>Bacteria</taxon>
        <taxon>Bacillati</taxon>
        <taxon>Bacillota</taxon>
        <taxon>Clostridia</taxon>
        <taxon>Lachnospirales</taxon>
        <taxon>Lachnospiraceae</taxon>
        <taxon>Porcincola</taxon>
    </lineage>
</organism>
<keyword evidence="4" id="KW-0804">Transcription</keyword>
<evidence type="ECO:0000259" key="5">
    <source>
        <dbReference type="PROSITE" id="PS50932"/>
    </source>
</evidence>
<dbReference type="Gene3D" id="1.10.260.40">
    <property type="entry name" value="lambda repressor-like DNA-binding domains"/>
    <property type="match status" value="1"/>
</dbReference>
<evidence type="ECO:0000313" key="6">
    <source>
        <dbReference type="EMBL" id="MSS13940.1"/>
    </source>
</evidence>
<dbReference type="RefSeq" id="WP_154522731.1">
    <property type="nucleotide sequence ID" value="NZ_VULZ01000002.1"/>
</dbReference>
<dbReference type="EMBL" id="VULZ01000002">
    <property type="protein sequence ID" value="MSS13940.1"/>
    <property type="molecule type" value="Genomic_DNA"/>
</dbReference>
<evidence type="ECO:0000256" key="1">
    <source>
        <dbReference type="ARBA" id="ARBA00022491"/>
    </source>
</evidence>
<dbReference type="Gene3D" id="3.40.50.2300">
    <property type="match status" value="2"/>
</dbReference>
<accession>A0A6L5X0Z4</accession>
<dbReference type="InterPro" id="IPR010982">
    <property type="entry name" value="Lambda_DNA-bd_dom_sf"/>
</dbReference>
<keyword evidence="7" id="KW-1185">Reference proteome</keyword>
<dbReference type="GO" id="GO:0003700">
    <property type="term" value="F:DNA-binding transcription factor activity"/>
    <property type="evidence" value="ECO:0007669"/>
    <property type="project" value="TreeGrafter"/>
</dbReference>
<evidence type="ECO:0000256" key="3">
    <source>
        <dbReference type="ARBA" id="ARBA00023125"/>
    </source>
</evidence>
<dbReference type="CDD" id="cd06267">
    <property type="entry name" value="PBP1_LacI_sugar_binding-like"/>
    <property type="match status" value="1"/>
</dbReference>
<dbReference type="PANTHER" id="PTHR30146:SF148">
    <property type="entry name" value="HTH-TYPE TRANSCRIPTIONAL REPRESSOR PURR-RELATED"/>
    <property type="match status" value="1"/>
</dbReference>
<dbReference type="GO" id="GO:0000976">
    <property type="term" value="F:transcription cis-regulatory region binding"/>
    <property type="evidence" value="ECO:0007669"/>
    <property type="project" value="TreeGrafter"/>
</dbReference>
<proteinExistence type="predicted"/>
<gene>
    <name evidence="6" type="ORF">FYJ35_02600</name>
</gene>
<dbReference type="Proteomes" id="UP000481852">
    <property type="component" value="Unassembled WGS sequence"/>
</dbReference>
<dbReference type="Pfam" id="PF00532">
    <property type="entry name" value="Peripla_BP_1"/>
    <property type="match status" value="1"/>
</dbReference>
<dbReference type="CDD" id="cd01392">
    <property type="entry name" value="HTH_LacI"/>
    <property type="match status" value="1"/>
</dbReference>
<evidence type="ECO:0000313" key="7">
    <source>
        <dbReference type="Proteomes" id="UP000481852"/>
    </source>
</evidence>
<dbReference type="InterPro" id="IPR001761">
    <property type="entry name" value="Peripla_BP/Lac1_sug-bd_dom"/>
</dbReference>
<keyword evidence="3" id="KW-0238">DNA-binding</keyword>
<evidence type="ECO:0000256" key="4">
    <source>
        <dbReference type="ARBA" id="ARBA00023163"/>
    </source>
</evidence>
<protein>
    <submittedName>
        <fullName evidence="6">LacI family transcriptional regulator</fullName>
    </submittedName>
</protein>
<name>A0A6L5X0Z4_9FIRM</name>
<dbReference type="SUPFAM" id="SSF47413">
    <property type="entry name" value="lambda repressor-like DNA-binding domains"/>
    <property type="match status" value="1"/>
</dbReference>
<dbReference type="Pfam" id="PF00356">
    <property type="entry name" value="LacI"/>
    <property type="match status" value="1"/>
</dbReference>
<dbReference type="SUPFAM" id="SSF53822">
    <property type="entry name" value="Periplasmic binding protein-like I"/>
    <property type="match status" value="1"/>
</dbReference>
<keyword evidence="2" id="KW-0805">Transcription regulation</keyword>
<sequence length="356" mass="39028">MSGSSRRPTLSTVAQRCGYSVNTVSRALRGDSRLPQSTIQKIREAANEVGYIPNRLAASLRSSESHVVAIIIEDIENPHYSHLMARIELELQARGYNVIILCNNRSLTTEKELAALAVSYSVSGVLLFPQDSVGTADGNTSAVQLLQANHIPVVIVDRAIQQQDIDCVRVDDEAGGYLAGKTLAQLGHQKYLYLAGPQNNTSQPLRQKGFLRAVDEFVSSDQKSVRIIESTVSCQALHEGRITRLLTPLSYSALVCFNDEVAYDCMQALQEEGYQIPQDLSICGFDSIGSDIRFLPRLSSIAHTKGYSIAEYAVKALMNRIEHPAAARQDIVLPVSYYDGGTCAEPVRLHRHPSAV</sequence>